<feature type="coiled-coil region" evidence="1">
    <location>
        <begin position="194"/>
        <end position="224"/>
    </location>
</feature>
<feature type="compositionally biased region" description="Basic and acidic residues" evidence="2">
    <location>
        <begin position="28"/>
        <end position="52"/>
    </location>
</feature>
<protein>
    <submittedName>
        <fullName evidence="3">MYO5</fullName>
    </submittedName>
</protein>
<name>A0A8S3SY49_MYTED</name>
<evidence type="ECO:0000256" key="1">
    <source>
        <dbReference type="SAM" id="Coils"/>
    </source>
</evidence>
<gene>
    <name evidence="3" type="ORF">MEDL_37007</name>
</gene>
<evidence type="ECO:0000313" key="3">
    <source>
        <dbReference type="EMBL" id="CAG2223592.1"/>
    </source>
</evidence>
<proteinExistence type="predicted"/>
<evidence type="ECO:0000256" key="2">
    <source>
        <dbReference type="SAM" id="MobiDB-lite"/>
    </source>
</evidence>
<dbReference type="OrthoDB" id="6153321at2759"/>
<evidence type="ECO:0000313" key="4">
    <source>
        <dbReference type="Proteomes" id="UP000683360"/>
    </source>
</evidence>
<organism evidence="3 4">
    <name type="scientific">Mytilus edulis</name>
    <name type="common">Blue mussel</name>
    <dbReference type="NCBI Taxonomy" id="6550"/>
    <lineage>
        <taxon>Eukaryota</taxon>
        <taxon>Metazoa</taxon>
        <taxon>Spiralia</taxon>
        <taxon>Lophotrochozoa</taxon>
        <taxon>Mollusca</taxon>
        <taxon>Bivalvia</taxon>
        <taxon>Autobranchia</taxon>
        <taxon>Pteriomorphia</taxon>
        <taxon>Mytilida</taxon>
        <taxon>Mytiloidea</taxon>
        <taxon>Mytilidae</taxon>
        <taxon>Mytilinae</taxon>
        <taxon>Mytilus</taxon>
    </lineage>
</organism>
<keyword evidence="1" id="KW-0175">Coiled coil</keyword>
<dbReference type="Proteomes" id="UP000683360">
    <property type="component" value="Unassembled WGS sequence"/>
</dbReference>
<keyword evidence="4" id="KW-1185">Reference proteome</keyword>
<feature type="region of interest" description="Disordered" evidence="2">
    <location>
        <begin position="20"/>
        <end position="58"/>
    </location>
</feature>
<dbReference type="EMBL" id="CAJPWZ010001791">
    <property type="protein sequence ID" value="CAG2223592.1"/>
    <property type="molecule type" value="Genomic_DNA"/>
</dbReference>
<sequence>MEEKLDSLEKKVLSVLHVSSETKMPEAVPEKKERTVPEKTEIKKTETTKTESTEEETNNPMNEITIDELDKSVKEVIGENNIFKHFCFKIFSLEELRNCTRTGKKTIKCHDVIKPALNTEKLDILQTSVIKHTSFDRATFFEEKDRPCALKMMIDCFMTPEQYGIRGGSVISLHKISIRWSNDKCGNYVTVKDFLEIKDDHRKLQKRVRELEKLIKKRKGEQEEISASTFTSTRSHCGEDVNNFGNSYNLESAYVSFKRNNIPAAAAQSENQEPRSIRRKREYSVKTLLFLPAQEYHHFRFGH</sequence>
<accession>A0A8S3SY49</accession>
<dbReference type="AlphaFoldDB" id="A0A8S3SY49"/>
<comment type="caution">
    <text evidence="3">The sequence shown here is derived from an EMBL/GenBank/DDBJ whole genome shotgun (WGS) entry which is preliminary data.</text>
</comment>
<reference evidence="3" key="1">
    <citation type="submission" date="2021-03" db="EMBL/GenBank/DDBJ databases">
        <authorList>
            <person name="Bekaert M."/>
        </authorList>
    </citation>
    <scope>NUCLEOTIDE SEQUENCE</scope>
</reference>